<comment type="caution">
    <text evidence="1">The sequence shown here is derived from an EMBL/GenBank/DDBJ whole genome shotgun (WGS) entry which is preliminary data.</text>
</comment>
<name>A0AAW1BUH8_CROAD</name>
<evidence type="ECO:0000313" key="2">
    <source>
        <dbReference type="Proteomes" id="UP001474421"/>
    </source>
</evidence>
<reference evidence="1 2" key="1">
    <citation type="journal article" date="2024" name="Proc. Natl. Acad. Sci. U.S.A.">
        <title>The genetic regulatory architecture and epigenomic basis for age-related changes in rattlesnake venom.</title>
        <authorList>
            <person name="Hogan M.P."/>
            <person name="Holding M.L."/>
            <person name="Nystrom G.S."/>
            <person name="Colston T.J."/>
            <person name="Bartlett D.A."/>
            <person name="Mason A.J."/>
            <person name="Ellsworth S.A."/>
            <person name="Rautsaw R.M."/>
            <person name="Lawrence K.C."/>
            <person name="Strickland J.L."/>
            <person name="He B."/>
            <person name="Fraser P."/>
            <person name="Margres M.J."/>
            <person name="Gilbert D.M."/>
            <person name="Gibbs H.L."/>
            <person name="Parkinson C.L."/>
            <person name="Rokyta D.R."/>
        </authorList>
    </citation>
    <scope>NUCLEOTIDE SEQUENCE [LARGE SCALE GENOMIC DNA]</scope>
    <source>
        <strain evidence="1">DRR0105</strain>
    </source>
</reference>
<proteinExistence type="predicted"/>
<protein>
    <submittedName>
        <fullName evidence="1">Uncharacterized protein</fullName>
    </submittedName>
</protein>
<accession>A0AAW1BUH8</accession>
<dbReference type="Proteomes" id="UP001474421">
    <property type="component" value="Unassembled WGS sequence"/>
</dbReference>
<sequence>MRRPVGILPCVELREFETYWGSISPTTLSAAPLTCAMGLLESSVTSQSCWSSPHFCSCWSISIKSSRKQPRVMVWDNTTAHCYL</sequence>
<gene>
    <name evidence="1" type="ORF">NXF25_004603</name>
</gene>
<organism evidence="1 2">
    <name type="scientific">Crotalus adamanteus</name>
    <name type="common">Eastern diamondback rattlesnake</name>
    <dbReference type="NCBI Taxonomy" id="8729"/>
    <lineage>
        <taxon>Eukaryota</taxon>
        <taxon>Metazoa</taxon>
        <taxon>Chordata</taxon>
        <taxon>Craniata</taxon>
        <taxon>Vertebrata</taxon>
        <taxon>Euteleostomi</taxon>
        <taxon>Lepidosauria</taxon>
        <taxon>Squamata</taxon>
        <taxon>Bifurcata</taxon>
        <taxon>Unidentata</taxon>
        <taxon>Episquamata</taxon>
        <taxon>Toxicofera</taxon>
        <taxon>Serpentes</taxon>
        <taxon>Colubroidea</taxon>
        <taxon>Viperidae</taxon>
        <taxon>Crotalinae</taxon>
        <taxon>Crotalus</taxon>
    </lineage>
</organism>
<evidence type="ECO:0000313" key="1">
    <source>
        <dbReference type="EMBL" id="KAK9405829.1"/>
    </source>
</evidence>
<keyword evidence="2" id="KW-1185">Reference proteome</keyword>
<dbReference type="AlphaFoldDB" id="A0AAW1BUH8"/>
<dbReference type="EMBL" id="JAOTOJ010000002">
    <property type="protein sequence ID" value="KAK9405829.1"/>
    <property type="molecule type" value="Genomic_DNA"/>
</dbReference>